<dbReference type="PANTHER" id="PTHR13132">
    <property type="entry name" value="ALPHA- 1,6 -FUCOSYLTRANSFERASE"/>
    <property type="match status" value="1"/>
</dbReference>
<proteinExistence type="predicted"/>
<organism evidence="1 2">
    <name type="scientific">Tritrichomonas foetus</name>
    <dbReference type="NCBI Taxonomy" id="1144522"/>
    <lineage>
        <taxon>Eukaryota</taxon>
        <taxon>Metamonada</taxon>
        <taxon>Parabasalia</taxon>
        <taxon>Tritrichomonadida</taxon>
        <taxon>Tritrichomonadidae</taxon>
        <taxon>Tritrichomonas</taxon>
    </lineage>
</organism>
<dbReference type="GeneID" id="94828743"/>
<protein>
    <submittedName>
        <fullName evidence="1">Uncharacterized protein</fullName>
    </submittedName>
</protein>
<dbReference type="VEuPathDB" id="TrichDB:TRFO_08003"/>
<dbReference type="PANTHER" id="PTHR13132:SF29">
    <property type="entry name" value="ALPHA-(1,6)-FUCOSYLTRANSFERASE"/>
    <property type="match status" value="1"/>
</dbReference>
<sequence length="343" mass="40802">MKQRSIIMDPFIQTNETDDFSSKSIFKTKEVQQMIYENQNPIDCTNRHLLIISEHDCGIGSQIHVHGLLLGYALEYNWTAVWSKNVNYAWPNSVFCNDTVGFDCFFERISKCEESDAKNASYLHKIKPERLFIPHQVKTVLNRSSLAPENWFFYWRIMSTLYMVRFNNKTHEYMNNIRNQMLRNPRDEYDFFLHVRHGDKAVEMKLIDTKNYLKPILMMQKLLQRNLSILVSSEDPSAINYFVENEHLFESVSYFDYPRSNEGYMQNRGKYFDVAMKSFANIRESQKAKMIIGTFGSNWNRLVFELHQTHLIDTPYPYFEVGCQACITQYQCRKKNQTYDLDW</sequence>
<dbReference type="AlphaFoldDB" id="A0A1J4JMJ6"/>
<dbReference type="OrthoDB" id="2014825at2759"/>
<accession>A0A1J4JMJ6</accession>
<reference evidence="1" key="1">
    <citation type="submission" date="2016-10" db="EMBL/GenBank/DDBJ databases">
        <authorList>
            <person name="Benchimol M."/>
            <person name="Almeida L.G."/>
            <person name="Vasconcelos A.T."/>
            <person name="Perreira-Neves A."/>
            <person name="Rosa I.A."/>
            <person name="Tasca T."/>
            <person name="Bogo M.R."/>
            <person name="de Souza W."/>
        </authorList>
    </citation>
    <scope>NUCLEOTIDE SEQUENCE [LARGE SCALE GENOMIC DNA]</scope>
    <source>
        <strain evidence="1">K</strain>
    </source>
</reference>
<dbReference type="RefSeq" id="XP_068353471.1">
    <property type="nucleotide sequence ID" value="XM_068494039.1"/>
</dbReference>
<dbReference type="EMBL" id="MLAK01000960">
    <property type="protein sequence ID" value="OHT00335.1"/>
    <property type="molecule type" value="Genomic_DNA"/>
</dbReference>
<gene>
    <name evidence="1" type="ORF">TRFO_08003</name>
</gene>
<evidence type="ECO:0000313" key="1">
    <source>
        <dbReference type="EMBL" id="OHT00335.1"/>
    </source>
</evidence>
<keyword evidence="2" id="KW-1185">Reference proteome</keyword>
<dbReference type="Proteomes" id="UP000179807">
    <property type="component" value="Unassembled WGS sequence"/>
</dbReference>
<dbReference type="GO" id="GO:0046921">
    <property type="term" value="F:alpha-(1-&gt;6)-fucosyltransferase activity"/>
    <property type="evidence" value="ECO:0007669"/>
    <property type="project" value="TreeGrafter"/>
</dbReference>
<evidence type="ECO:0000313" key="2">
    <source>
        <dbReference type="Proteomes" id="UP000179807"/>
    </source>
</evidence>
<dbReference type="GO" id="GO:0006487">
    <property type="term" value="P:protein N-linked glycosylation"/>
    <property type="evidence" value="ECO:0007669"/>
    <property type="project" value="TreeGrafter"/>
</dbReference>
<comment type="caution">
    <text evidence="1">The sequence shown here is derived from an EMBL/GenBank/DDBJ whole genome shotgun (WGS) entry which is preliminary data.</text>
</comment>
<name>A0A1J4JMJ6_9EUKA</name>